<proteinExistence type="predicted"/>
<reference evidence="1" key="2">
    <citation type="submission" date="2019-04" db="EMBL/GenBank/DDBJ databases">
        <authorList>
            <person name="Pasella M."/>
        </authorList>
    </citation>
    <scope>NUCLEOTIDE SEQUENCE</scope>
    <source>
        <strain evidence="1">PD2952</strain>
    </source>
</reference>
<organism evidence="1">
    <name type="scientific">Crouania attenuata</name>
    <dbReference type="NCBI Taxonomy" id="42002"/>
    <lineage>
        <taxon>Eukaryota</taxon>
        <taxon>Rhodophyta</taxon>
        <taxon>Florideophyceae</taxon>
        <taxon>Rhodymeniophycidae</taxon>
        <taxon>Ceramiales</taxon>
        <taxon>Callithamniaceae</taxon>
        <taxon>Crouania</taxon>
    </lineage>
</organism>
<evidence type="ECO:0008006" key="2">
    <source>
        <dbReference type="Google" id="ProtNLM"/>
    </source>
</evidence>
<dbReference type="SUPFAM" id="SSF64288">
    <property type="entry name" value="Chorismate lyase-like"/>
    <property type="match status" value="1"/>
</dbReference>
<dbReference type="AlphaFoldDB" id="A0A4D6WQK4"/>
<accession>A0A4D6WQK4</accession>
<dbReference type="Pfam" id="PF01947">
    <property type="entry name" value="Rv2949c-like"/>
    <property type="match status" value="1"/>
</dbReference>
<evidence type="ECO:0000313" key="1">
    <source>
        <dbReference type="EMBL" id="QCI05472.1"/>
    </source>
</evidence>
<reference evidence="1" key="1">
    <citation type="journal article" date="2019" name="Mol. Phylogenet. Evol.">
        <title>Morphological evolution and classification of the red algal order Ceramiales inferred using plastid phylogenomics.</title>
        <authorList>
            <person name="Diaz-Tapia P."/>
            <person name="Pasella M.M."/>
            <person name="Verbruggen H."/>
            <person name="Maggs C.A."/>
        </authorList>
    </citation>
    <scope>NUCLEOTIDE SEQUENCE</scope>
    <source>
        <strain evidence="1">PD2952</strain>
    </source>
</reference>
<protein>
    <recommendedName>
        <fullName evidence="2">Chorismate lyase</fullName>
    </recommendedName>
</protein>
<dbReference type="InterPro" id="IPR002800">
    <property type="entry name" value="Rv2949c-like"/>
</dbReference>
<geneLocation type="plastid" evidence="1"/>
<keyword evidence="1" id="KW-0934">Plastid</keyword>
<dbReference type="EMBL" id="MK814632">
    <property type="protein sequence ID" value="QCI05472.1"/>
    <property type="molecule type" value="Genomic_DNA"/>
</dbReference>
<dbReference type="InterPro" id="IPR028978">
    <property type="entry name" value="Chorismate_lyase_/UTRA_dom_sf"/>
</dbReference>
<gene>
    <name evidence="1" type="primary">ycf21</name>
</gene>
<dbReference type="Gene3D" id="3.40.1410.10">
    <property type="entry name" value="Chorismate lyase-like"/>
    <property type="match status" value="1"/>
</dbReference>
<name>A0A4D6WQK4_9FLOR</name>
<sequence>MYININPYFNALCTIKLSHTFNQRHKKLHNVPIKWQNILINDGSFTRNLKALTGQNIDIKLLQKSYKQKSQLLRSNRKVFLYAKNYPYITFARSLCVLENVNRQNNIVYTNKPIGQSIIESNIDIHKKIYEIYCGYSNELENIFKSSKLIWGRKYKLYYEAKSYLIIQEFFSPHLINLI</sequence>